<keyword evidence="8 16" id="KW-0812">Transmembrane</keyword>
<proteinExistence type="inferred from homology"/>
<feature type="transmembrane region" description="Helical" evidence="16">
    <location>
        <begin position="178"/>
        <end position="199"/>
    </location>
</feature>
<dbReference type="Gene3D" id="3.40.50.1220">
    <property type="entry name" value="TPP-binding domain"/>
    <property type="match status" value="1"/>
</dbReference>
<dbReference type="SUPFAM" id="SSF52467">
    <property type="entry name" value="DHS-like NAD/FAD-binding domain"/>
    <property type="match status" value="1"/>
</dbReference>
<comment type="subcellular location">
    <subcellularLocation>
        <location evidence="2">Cell inner membrane</location>
        <topology evidence="2">Multi-pass membrane protein</topology>
    </subcellularLocation>
</comment>
<evidence type="ECO:0000256" key="13">
    <source>
        <dbReference type="ARBA" id="ARBA00023136"/>
    </source>
</evidence>
<evidence type="ECO:0000256" key="15">
    <source>
        <dbReference type="PIRNR" id="PIRNR000204"/>
    </source>
</evidence>
<dbReference type="PIRSF" id="PIRSF000204">
    <property type="entry name" value="PNTB"/>
    <property type="match status" value="1"/>
</dbReference>
<reference evidence="18 19" key="1">
    <citation type="submission" date="2024-06" db="EMBL/GenBank/DDBJ databases">
        <title>Genome of Rhodovulum iodosum, a marine photoferrotroph.</title>
        <authorList>
            <person name="Bianchini G."/>
            <person name="Nikeleit V."/>
            <person name="Kappler A."/>
            <person name="Bryce C."/>
            <person name="Sanchez-Baracaldo P."/>
        </authorList>
    </citation>
    <scope>NUCLEOTIDE SEQUENCE [LARGE SCALE GENOMIC DNA]</scope>
    <source>
        <strain evidence="18 19">UT/N1</strain>
    </source>
</reference>
<feature type="domain" description="NADP transhydrogenase beta-like" evidence="17">
    <location>
        <begin position="7"/>
        <end position="473"/>
    </location>
</feature>
<dbReference type="Proteomes" id="UP001560019">
    <property type="component" value="Unassembled WGS sequence"/>
</dbReference>
<comment type="caution">
    <text evidence="18">The sequence shown here is derived from an EMBL/GenBank/DDBJ whole genome shotgun (WGS) entry which is preliminary data.</text>
</comment>
<dbReference type="EMBL" id="JBEHHI010000001">
    <property type="protein sequence ID" value="MEX5726841.1"/>
    <property type="molecule type" value="Genomic_DNA"/>
</dbReference>
<comment type="function">
    <text evidence="1 15">The transhydrogenation between NADH and NADP is coupled to respiration and ATP hydrolysis and functions as a proton pump across the membrane.</text>
</comment>
<evidence type="ECO:0000256" key="9">
    <source>
        <dbReference type="ARBA" id="ARBA00022857"/>
    </source>
</evidence>
<gene>
    <name evidence="18" type="ORF">Ga0609869_000194</name>
</gene>
<accession>A0ABV3XNE0</accession>
<protein>
    <recommendedName>
        <fullName evidence="5 15">NAD(P) transhydrogenase subunit beta</fullName>
        <ecNumber evidence="4 15">7.1.1.1</ecNumber>
    </recommendedName>
    <alternativeName>
        <fullName evidence="15">Nicotinamide nucleotide transhydrogenase subunit beta</fullName>
    </alternativeName>
</protein>
<evidence type="ECO:0000256" key="1">
    <source>
        <dbReference type="ARBA" id="ARBA00003943"/>
    </source>
</evidence>
<evidence type="ECO:0000256" key="7">
    <source>
        <dbReference type="ARBA" id="ARBA00022519"/>
    </source>
</evidence>
<feature type="transmembrane region" description="Helical" evidence="16">
    <location>
        <begin position="33"/>
        <end position="50"/>
    </location>
</feature>
<feature type="transmembrane region" description="Helical" evidence="16">
    <location>
        <begin position="145"/>
        <end position="166"/>
    </location>
</feature>
<keyword evidence="19" id="KW-1185">Reference proteome</keyword>
<name>A0ABV3XNE0_9RHOB</name>
<keyword evidence="11 16" id="KW-1133">Transmembrane helix</keyword>
<keyword evidence="6 15" id="KW-1003">Cell membrane</keyword>
<feature type="transmembrane region" description="Helical" evidence="16">
    <location>
        <begin position="86"/>
        <end position="105"/>
    </location>
</feature>
<comment type="catalytic activity">
    <reaction evidence="14 15">
        <text>NAD(+) + NADPH + H(+)(in) = NADH + NADP(+) + H(+)(out)</text>
        <dbReference type="Rhea" id="RHEA:47992"/>
        <dbReference type="ChEBI" id="CHEBI:15378"/>
        <dbReference type="ChEBI" id="CHEBI:57540"/>
        <dbReference type="ChEBI" id="CHEBI:57783"/>
        <dbReference type="ChEBI" id="CHEBI:57945"/>
        <dbReference type="ChEBI" id="CHEBI:58349"/>
        <dbReference type="EC" id="7.1.1.1"/>
    </reaction>
</comment>
<dbReference type="PANTHER" id="PTHR44758:SF1">
    <property type="entry name" value="NAD(P) TRANSHYDROGENASE SUBUNIT BETA"/>
    <property type="match status" value="1"/>
</dbReference>
<evidence type="ECO:0000259" key="17">
    <source>
        <dbReference type="Pfam" id="PF02233"/>
    </source>
</evidence>
<evidence type="ECO:0000256" key="14">
    <source>
        <dbReference type="ARBA" id="ARBA00048202"/>
    </source>
</evidence>
<dbReference type="InterPro" id="IPR012136">
    <property type="entry name" value="NADH_DH_b"/>
</dbReference>
<keyword evidence="12 15" id="KW-0520">NAD</keyword>
<evidence type="ECO:0000256" key="11">
    <source>
        <dbReference type="ARBA" id="ARBA00022989"/>
    </source>
</evidence>
<evidence type="ECO:0000256" key="5">
    <source>
        <dbReference type="ARBA" id="ARBA00014581"/>
    </source>
</evidence>
<keyword evidence="7 15" id="KW-0997">Cell inner membrane</keyword>
<feature type="transmembrane region" description="Helical" evidence="16">
    <location>
        <begin position="205"/>
        <end position="225"/>
    </location>
</feature>
<evidence type="ECO:0000256" key="6">
    <source>
        <dbReference type="ARBA" id="ARBA00022475"/>
    </source>
</evidence>
<sequence>MDFGFTTAAYVVAAVLFILALGGLSGQEKAKRAIWYGIVGMALAVIATLIGPGLGLWPLSLVLIAGGAAIGYQLATRVQMTQMPELVAIMHSLVGLAAVFVGFNADFELARVMAMDDAARESLKGFAAILAHKTPVEVGILRVELVLGIWIGAVTFTGSVIAYGKLAGKVNSAAKKLPGGHILNATAAALSLALAVWYFQGGGFIALFLLTLCALFIGYHLIMGIGGADMPVVVSMLNSYSGWAAAAIGFSLGNDLLIVVGALVGSSGAILSYIMCKAMNRHFVSVILGGFGGTGGPAADVEGEMVSADAETVADALEEADSVIIVPGYGMAVAQAQNSVSVLTEHLRKEGKSVRFAIHPVAGRLPGHMNVLLAEAKVPYDIVLEMDEINDDFPDTDVVIVIGSNDIVNPAAQDDPNSPIAGMPVLEVWKAKQVFVCKRGQGTGYSGIENPLFFKDNTRMFYGDAKASLDKLLALIR</sequence>
<evidence type="ECO:0000256" key="10">
    <source>
        <dbReference type="ARBA" id="ARBA00022967"/>
    </source>
</evidence>
<keyword evidence="9 15" id="KW-0521">NADP</keyword>
<dbReference type="EC" id="7.1.1.1" evidence="4 15"/>
<evidence type="ECO:0000256" key="12">
    <source>
        <dbReference type="ARBA" id="ARBA00023027"/>
    </source>
</evidence>
<feature type="transmembrane region" description="Helical" evidence="16">
    <location>
        <begin position="256"/>
        <end position="276"/>
    </location>
</feature>
<evidence type="ECO:0000313" key="18">
    <source>
        <dbReference type="EMBL" id="MEX5726841.1"/>
    </source>
</evidence>
<dbReference type="Pfam" id="PF02233">
    <property type="entry name" value="PNTB"/>
    <property type="match status" value="1"/>
</dbReference>
<dbReference type="PANTHER" id="PTHR44758">
    <property type="entry name" value="NAD(P) TRANSHYDROGENASE SUBUNIT BETA"/>
    <property type="match status" value="1"/>
</dbReference>
<evidence type="ECO:0000313" key="19">
    <source>
        <dbReference type="Proteomes" id="UP001560019"/>
    </source>
</evidence>
<keyword evidence="13 15" id="KW-0472">Membrane</keyword>
<comment type="similarity">
    <text evidence="3 15">Belongs to the PNT beta subunit family.</text>
</comment>
<dbReference type="InterPro" id="IPR029035">
    <property type="entry name" value="DHS-like_NAD/FAD-binding_dom"/>
</dbReference>
<evidence type="ECO:0000256" key="3">
    <source>
        <dbReference type="ARBA" id="ARBA00007919"/>
    </source>
</evidence>
<evidence type="ECO:0000256" key="16">
    <source>
        <dbReference type="SAM" id="Phobius"/>
    </source>
</evidence>
<evidence type="ECO:0000256" key="4">
    <source>
        <dbReference type="ARBA" id="ARBA00012943"/>
    </source>
</evidence>
<evidence type="ECO:0000256" key="8">
    <source>
        <dbReference type="ARBA" id="ARBA00022692"/>
    </source>
</evidence>
<evidence type="ECO:0000256" key="2">
    <source>
        <dbReference type="ARBA" id="ARBA00004429"/>
    </source>
</evidence>
<organism evidence="18 19">
    <name type="scientific">Rhodovulum iodosum</name>
    <dbReference type="NCBI Taxonomy" id="68291"/>
    <lineage>
        <taxon>Bacteria</taxon>
        <taxon>Pseudomonadati</taxon>
        <taxon>Pseudomonadota</taxon>
        <taxon>Alphaproteobacteria</taxon>
        <taxon>Rhodobacterales</taxon>
        <taxon>Paracoccaceae</taxon>
        <taxon>Rhodovulum</taxon>
    </lineage>
</organism>
<keyword evidence="10 15" id="KW-1278">Translocase</keyword>
<dbReference type="RefSeq" id="WP_125404286.1">
    <property type="nucleotide sequence ID" value="NZ_JBEHHI010000001.1"/>
</dbReference>
<dbReference type="InterPro" id="IPR034300">
    <property type="entry name" value="PNTB-like"/>
</dbReference>
<feature type="transmembrane region" description="Helical" evidence="16">
    <location>
        <begin position="6"/>
        <end position="26"/>
    </location>
</feature>